<name>A0A5C6CWB2_9BACT</name>
<dbReference type="AlphaFoldDB" id="A0A5C6CWB2"/>
<reference evidence="2 3" key="1">
    <citation type="submission" date="2019-02" db="EMBL/GenBank/DDBJ databases">
        <title>Deep-cultivation of Planctomycetes and their phenomic and genomic characterization uncovers novel biology.</title>
        <authorList>
            <person name="Wiegand S."/>
            <person name="Jogler M."/>
            <person name="Boedeker C."/>
            <person name="Pinto D."/>
            <person name="Vollmers J."/>
            <person name="Rivas-Marin E."/>
            <person name="Kohn T."/>
            <person name="Peeters S.H."/>
            <person name="Heuer A."/>
            <person name="Rast P."/>
            <person name="Oberbeckmann S."/>
            <person name="Bunk B."/>
            <person name="Jeske O."/>
            <person name="Meyerdierks A."/>
            <person name="Storesund J.E."/>
            <person name="Kallscheuer N."/>
            <person name="Luecker S."/>
            <person name="Lage O.M."/>
            <person name="Pohl T."/>
            <person name="Merkel B.J."/>
            <person name="Hornburger P."/>
            <person name="Mueller R.-W."/>
            <person name="Bruemmer F."/>
            <person name="Labrenz M."/>
            <person name="Spormann A.M."/>
            <person name="Op Den Camp H."/>
            <person name="Overmann J."/>
            <person name="Amann R."/>
            <person name="Jetten M.S.M."/>
            <person name="Mascher T."/>
            <person name="Medema M.H."/>
            <person name="Devos D.P."/>
            <person name="Kaster A.-K."/>
            <person name="Ovreas L."/>
            <person name="Rohde M."/>
            <person name="Galperin M.Y."/>
            <person name="Jogler C."/>
        </authorList>
    </citation>
    <scope>NUCLEOTIDE SEQUENCE [LARGE SCALE GENOMIC DNA]</scope>
    <source>
        <strain evidence="2 3">Poly41</strain>
    </source>
</reference>
<evidence type="ECO:0000313" key="2">
    <source>
        <dbReference type="EMBL" id="TWU28862.1"/>
    </source>
</evidence>
<feature type="region of interest" description="Disordered" evidence="1">
    <location>
        <begin position="22"/>
        <end position="75"/>
    </location>
</feature>
<accession>A0A5C6CWB2</accession>
<protein>
    <submittedName>
        <fullName evidence="2">Uncharacterized protein</fullName>
    </submittedName>
</protein>
<dbReference type="Proteomes" id="UP000319143">
    <property type="component" value="Unassembled WGS sequence"/>
</dbReference>
<proteinExistence type="predicted"/>
<evidence type="ECO:0000256" key="1">
    <source>
        <dbReference type="SAM" id="MobiDB-lite"/>
    </source>
</evidence>
<feature type="compositionally biased region" description="Low complexity" evidence="1">
    <location>
        <begin position="48"/>
        <end position="63"/>
    </location>
</feature>
<dbReference type="EMBL" id="SJPV01000027">
    <property type="protein sequence ID" value="TWU28862.1"/>
    <property type="molecule type" value="Genomic_DNA"/>
</dbReference>
<sequence>MLCMSSVTYGQMPPGWIEFDTQNSLSASSEPSNPYPSPNWDPWQEPQAGAASSAGPGGSAATEEGGGAGDAVNPGAPLSQIQFQNVFVPESYEASGYSNQFIVQPVFSVNRKPGSFFEYHVVRPTLPILEPNPDPDGPIGEIGGIGDLTLIDVYVHETKKKGLIWGAGPVINFPTSSNRQTGLGEWQLGPTFAVVDSSKKNWVFAALFEAPFSLESDAYNILFNPGVTRLLPNDS</sequence>
<evidence type="ECO:0000313" key="3">
    <source>
        <dbReference type="Proteomes" id="UP000319143"/>
    </source>
</evidence>
<organism evidence="2 3">
    <name type="scientific">Novipirellula artificiosorum</name>
    <dbReference type="NCBI Taxonomy" id="2528016"/>
    <lineage>
        <taxon>Bacteria</taxon>
        <taxon>Pseudomonadati</taxon>
        <taxon>Planctomycetota</taxon>
        <taxon>Planctomycetia</taxon>
        <taxon>Pirellulales</taxon>
        <taxon>Pirellulaceae</taxon>
        <taxon>Novipirellula</taxon>
    </lineage>
</organism>
<keyword evidence="3" id="KW-1185">Reference proteome</keyword>
<gene>
    <name evidence="2" type="ORF">Poly41_68130</name>
</gene>
<comment type="caution">
    <text evidence="2">The sequence shown here is derived from an EMBL/GenBank/DDBJ whole genome shotgun (WGS) entry which is preliminary data.</text>
</comment>